<dbReference type="STRING" id="1963862.B4O97_08410"/>
<dbReference type="RefSeq" id="WP_083049972.1">
    <property type="nucleotide sequence ID" value="NZ_MWQY01000008.1"/>
</dbReference>
<gene>
    <name evidence="4" type="ORF">B4O97_08410</name>
</gene>
<evidence type="ECO:0000313" key="5">
    <source>
        <dbReference type="Proteomes" id="UP000192343"/>
    </source>
</evidence>
<dbReference type="GO" id="GO:0019752">
    <property type="term" value="P:carboxylic acid metabolic process"/>
    <property type="evidence" value="ECO:0007669"/>
    <property type="project" value="UniProtKB-ARBA"/>
</dbReference>
<dbReference type="Pfam" id="PF01557">
    <property type="entry name" value="FAA_hydrolase"/>
    <property type="match status" value="1"/>
</dbReference>
<dbReference type="PANTHER" id="PTHR11820:SF7">
    <property type="entry name" value="ACYLPYRUVASE FAHD1, MITOCHONDRIAL"/>
    <property type="match status" value="1"/>
</dbReference>
<dbReference type="Proteomes" id="UP000192343">
    <property type="component" value="Unassembled WGS sequence"/>
</dbReference>
<feature type="domain" description="Fumarylacetoacetase-like C-terminal" evidence="3">
    <location>
        <begin position="20"/>
        <end position="232"/>
    </location>
</feature>
<protein>
    <recommendedName>
        <fullName evidence="3">Fumarylacetoacetase-like C-terminal domain-containing protein</fullName>
    </recommendedName>
</protein>
<sequence length="234" mass="25614">MPIVLPIADSRETYTINPGKIIAVGLNYVDHVKESNIYDTKELDIPKEPVIFAKTPNVLIGPGEEIVIPAFLKEYNFPELRVDYEAELAVIIGKGGKNIPEESALDHVFGFCCFNDVSARNIQKTDTSGWFRGKSLDTFGPIGPVVVPREKIADIQNLTVQCRLNGRVVQKASTSQMIFPVARLIHYISRNMSLNAGDIIATGTPSGVGPIRQGDTVEIDIEGIGILKNPVVEE</sequence>
<dbReference type="OrthoDB" id="9805307at2"/>
<dbReference type="InterPro" id="IPR011234">
    <property type="entry name" value="Fumarylacetoacetase-like_C"/>
</dbReference>
<dbReference type="FunFam" id="3.90.850.10:FF:000002">
    <property type="entry name" value="2-hydroxyhepta-2,4-diene-1,7-dioate isomerase"/>
    <property type="match status" value="1"/>
</dbReference>
<name>A0A1Y1RYP5_9SPIO</name>
<reference evidence="4 5" key="1">
    <citation type="submission" date="2017-03" db="EMBL/GenBank/DDBJ databases">
        <title>Draft Genome sequence of Marispirochaeta sp. strain JC444.</title>
        <authorList>
            <person name="Shivani Y."/>
            <person name="Subhash Y."/>
            <person name="Sasikala C."/>
            <person name="Ramana C."/>
        </authorList>
    </citation>
    <scope>NUCLEOTIDE SEQUENCE [LARGE SCALE GENOMIC DNA]</scope>
    <source>
        <strain evidence="4 5">JC444</strain>
    </source>
</reference>
<keyword evidence="2" id="KW-0479">Metal-binding</keyword>
<comment type="caution">
    <text evidence="4">The sequence shown here is derived from an EMBL/GenBank/DDBJ whole genome shotgun (WGS) entry which is preliminary data.</text>
</comment>
<evidence type="ECO:0000256" key="2">
    <source>
        <dbReference type="ARBA" id="ARBA00022723"/>
    </source>
</evidence>
<proteinExistence type="inferred from homology"/>
<dbReference type="AlphaFoldDB" id="A0A1Y1RYP5"/>
<dbReference type="InterPro" id="IPR036663">
    <property type="entry name" value="Fumarylacetoacetase_C_sf"/>
</dbReference>
<dbReference type="GO" id="GO:0016853">
    <property type="term" value="F:isomerase activity"/>
    <property type="evidence" value="ECO:0007669"/>
    <property type="project" value="UniProtKB-ARBA"/>
</dbReference>
<dbReference type="EMBL" id="MWQY01000008">
    <property type="protein sequence ID" value="ORC35658.1"/>
    <property type="molecule type" value="Genomic_DNA"/>
</dbReference>
<accession>A0A1Y1RYP5</accession>
<evidence type="ECO:0000259" key="3">
    <source>
        <dbReference type="Pfam" id="PF01557"/>
    </source>
</evidence>
<dbReference type="GO" id="GO:0046872">
    <property type="term" value="F:metal ion binding"/>
    <property type="evidence" value="ECO:0007669"/>
    <property type="project" value="UniProtKB-KW"/>
</dbReference>
<evidence type="ECO:0000313" key="4">
    <source>
        <dbReference type="EMBL" id="ORC35658.1"/>
    </source>
</evidence>
<evidence type="ECO:0000256" key="1">
    <source>
        <dbReference type="ARBA" id="ARBA00010211"/>
    </source>
</evidence>
<dbReference type="PANTHER" id="PTHR11820">
    <property type="entry name" value="ACYLPYRUVASE"/>
    <property type="match status" value="1"/>
</dbReference>
<organism evidence="4 5">
    <name type="scientific">Marispirochaeta aestuarii</name>
    <dbReference type="NCBI Taxonomy" id="1963862"/>
    <lineage>
        <taxon>Bacteria</taxon>
        <taxon>Pseudomonadati</taxon>
        <taxon>Spirochaetota</taxon>
        <taxon>Spirochaetia</taxon>
        <taxon>Spirochaetales</taxon>
        <taxon>Spirochaetaceae</taxon>
        <taxon>Marispirochaeta</taxon>
    </lineage>
</organism>
<comment type="similarity">
    <text evidence="1">Belongs to the FAH family.</text>
</comment>
<dbReference type="GO" id="GO:0018773">
    <property type="term" value="F:acetylpyruvate hydrolase activity"/>
    <property type="evidence" value="ECO:0007669"/>
    <property type="project" value="TreeGrafter"/>
</dbReference>
<keyword evidence="5" id="KW-1185">Reference proteome</keyword>
<dbReference type="Gene3D" id="3.90.850.10">
    <property type="entry name" value="Fumarylacetoacetase-like, C-terminal domain"/>
    <property type="match status" value="1"/>
</dbReference>
<dbReference type="SUPFAM" id="SSF56529">
    <property type="entry name" value="FAH"/>
    <property type="match status" value="1"/>
</dbReference>